<protein>
    <submittedName>
        <fullName evidence="1">Uncharacterized protein</fullName>
    </submittedName>
</protein>
<evidence type="ECO:0000313" key="2">
    <source>
        <dbReference type="Proteomes" id="UP000603457"/>
    </source>
</evidence>
<name>A0ABR8G4S7_9NOSO</name>
<comment type="caution">
    <text evidence="1">The sequence shown here is derived from an EMBL/GenBank/DDBJ whole genome shotgun (WGS) entry which is preliminary data.</text>
</comment>
<dbReference type="EMBL" id="JACJTB010000062">
    <property type="protein sequence ID" value="MBD2598177.1"/>
    <property type="molecule type" value="Genomic_DNA"/>
</dbReference>
<dbReference type="RefSeq" id="WP_190970866.1">
    <property type="nucleotide sequence ID" value="NZ_JACJTB010000062.1"/>
</dbReference>
<organism evidence="1 2">
    <name type="scientific">Nostoc spongiaeforme FACHB-130</name>
    <dbReference type="NCBI Taxonomy" id="1357510"/>
    <lineage>
        <taxon>Bacteria</taxon>
        <taxon>Bacillati</taxon>
        <taxon>Cyanobacteriota</taxon>
        <taxon>Cyanophyceae</taxon>
        <taxon>Nostocales</taxon>
        <taxon>Nostocaceae</taxon>
        <taxon>Nostoc</taxon>
    </lineage>
</organism>
<evidence type="ECO:0000313" key="1">
    <source>
        <dbReference type="EMBL" id="MBD2598177.1"/>
    </source>
</evidence>
<sequence>MVKVEWAITPFEEEFERWYRQATERGFCQDVPKNIYQYSKEKFWLESAMINFYQVMNYFHGD</sequence>
<dbReference type="Proteomes" id="UP000603457">
    <property type="component" value="Unassembled WGS sequence"/>
</dbReference>
<accession>A0ABR8G4S7</accession>
<proteinExistence type="predicted"/>
<gene>
    <name evidence="1" type="ORF">H6G74_28200</name>
</gene>
<reference evidence="1 2" key="1">
    <citation type="journal article" date="2020" name="ISME J.">
        <title>Comparative genomics reveals insights into cyanobacterial evolution and habitat adaptation.</title>
        <authorList>
            <person name="Chen M.Y."/>
            <person name="Teng W.K."/>
            <person name="Zhao L."/>
            <person name="Hu C.X."/>
            <person name="Zhou Y.K."/>
            <person name="Han B.P."/>
            <person name="Song L.R."/>
            <person name="Shu W.S."/>
        </authorList>
    </citation>
    <scope>NUCLEOTIDE SEQUENCE [LARGE SCALE GENOMIC DNA]</scope>
    <source>
        <strain evidence="1 2">FACHB-130</strain>
    </source>
</reference>
<keyword evidence="2" id="KW-1185">Reference proteome</keyword>